<feature type="region of interest" description="Disordered" evidence="3">
    <location>
        <begin position="292"/>
        <end position="312"/>
    </location>
</feature>
<dbReference type="InterPro" id="IPR036390">
    <property type="entry name" value="WH_DNA-bd_sf"/>
</dbReference>
<evidence type="ECO:0000256" key="3">
    <source>
        <dbReference type="SAM" id="MobiDB-lite"/>
    </source>
</evidence>
<dbReference type="InterPro" id="IPR006630">
    <property type="entry name" value="La_HTH"/>
</dbReference>
<dbReference type="InterPro" id="IPR036388">
    <property type="entry name" value="WH-like_DNA-bd_sf"/>
</dbReference>
<dbReference type="Proteomes" id="UP000717585">
    <property type="component" value="Unassembled WGS sequence"/>
</dbReference>
<dbReference type="InterPro" id="IPR035979">
    <property type="entry name" value="RBD_domain_sf"/>
</dbReference>
<evidence type="ECO:0000259" key="6">
    <source>
        <dbReference type="PROSITE" id="PS51939"/>
    </source>
</evidence>
<sequence>MSDSPCVKLEDALQWYFSNENYQIDSNLRAKLSGDGLIAVSDLIASYPFNKLNATAETVAAAVAEFSSSITLSSDGTRIGPTQRWESVPFLGVAMHISGFTAATAPAEAVKVIESTGATAVIPRYTRFTETVLPLFSRSCYAVYPDQAAATAAADTAAAAQLTAITRQAHIEQQMIARGNAKGLETMSGKKYPVQEYMARSVLVIEGIGSELEVSREVLAEVFAKFGKISFISYVRNQESAEIRFSDIEVADAACAATNGVLELGGKVVKTRVMSEDEETAYYKQILRIAAGKEAKSKAQKGQGKKRYNRRR</sequence>
<dbReference type="SUPFAM" id="SSF46785">
    <property type="entry name" value="Winged helix' DNA-binding domain"/>
    <property type="match status" value="1"/>
</dbReference>
<dbReference type="PROSITE" id="PS50102">
    <property type="entry name" value="RRM"/>
    <property type="match status" value="1"/>
</dbReference>
<dbReference type="EMBL" id="JAHDYR010000038">
    <property type="protein sequence ID" value="KAG9392180.1"/>
    <property type="molecule type" value="Genomic_DNA"/>
</dbReference>
<keyword evidence="1 2" id="KW-0694">RNA-binding</keyword>
<dbReference type="Pfam" id="PF08777">
    <property type="entry name" value="RRM_3"/>
    <property type="match status" value="1"/>
</dbReference>
<dbReference type="GO" id="GO:1990904">
    <property type="term" value="C:ribonucleoprotein complex"/>
    <property type="evidence" value="ECO:0007669"/>
    <property type="project" value="UniProtKB-UniRule"/>
</dbReference>
<protein>
    <submittedName>
        <fullName evidence="7">RNA binding motif</fullName>
    </submittedName>
</protein>
<name>A0A8J6ATQ3_9EUKA</name>
<comment type="caution">
    <text evidence="7">The sequence shown here is derived from an EMBL/GenBank/DDBJ whole genome shotgun (WGS) entry which is preliminary data.</text>
</comment>
<evidence type="ECO:0000256" key="1">
    <source>
        <dbReference type="ARBA" id="ARBA00022884"/>
    </source>
</evidence>
<dbReference type="Gene3D" id="1.10.10.10">
    <property type="entry name" value="Winged helix-like DNA-binding domain superfamily/Winged helix DNA-binding domain"/>
    <property type="match status" value="1"/>
</dbReference>
<evidence type="ECO:0000313" key="7">
    <source>
        <dbReference type="EMBL" id="KAG9392180.1"/>
    </source>
</evidence>
<evidence type="ECO:0000259" key="4">
    <source>
        <dbReference type="PROSITE" id="PS50102"/>
    </source>
</evidence>
<feature type="domain" description="RRM" evidence="4">
    <location>
        <begin position="201"/>
        <end position="276"/>
    </location>
</feature>
<feature type="domain" description="HTH La-type RNA-binding" evidence="5">
    <location>
        <begin position="1"/>
        <end position="90"/>
    </location>
</feature>
<dbReference type="InterPro" id="IPR000504">
    <property type="entry name" value="RRM_dom"/>
</dbReference>
<dbReference type="InterPro" id="IPR012677">
    <property type="entry name" value="Nucleotide-bd_a/b_plait_sf"/>
</dbReference>
<dbReference type="InterPro" id="IPR014886">
    <property type="entry name" value="La_xRRM"/>
</dbReference>
<feature type="compositionally biased region" description="Basic residues" evidence="3">
    <location>
        <begin position="303"/>
        <end position="312"/>
    </location>
</feature>
<organism evidence="7 8">
    <name type="scientific">Carpediemonas membranifera</name>
    <dbReference type="NCBI Taxonomy" id="201153"/>
    <lineage>
        <taxon>Eukaryota</taxon>
        <taxon>Metamonada</taxon>
        <taxon>Carpediemonas-like organisms</taxon>
        <taxon>Carpediemonas</taxon>
    </lineage>
</organism>
<dbReference type="OrthoDB" id="439993at2759"/>
<dbReference type="GO" id="GO:0003723">
    <property type="term" value="F:RNA binding"/>
    <property type="evidence" value="ECO:0007669"/>
    <property type="project" value="UniProtKB-UniRule"/>
</dbReference>
<dbReference type="SMART" id="SM00360">
    <property type="entry name" value="RRM"/>
    <property type="match status" value="1"/>
</dbReference>
<proteinExistence type="predicted"/>
<evidence type="ECO:0000256" key="2">
    <source>
        <dbReference type="PROSITE-ProRule" id="PRU00332"/>
    </source>
</evidence>
<accession>A0A8J6ATQ3</accession>
<dbReference type="PROSITE" id="PS51939">
    <property type="entry name" value="XRRM"/>
    <property type="match status" value="1"/>
</dbReference>
<dbReference type="AlphaFoldDB" id="A0A8J6ATQ3"/>
<gene>
    <name evidence="7" type="ORF">J8273_5161</name>
</gene>
<keyword evidence="8" id="KW-1185">Reference proteome</keyword>
<feature type="domain" description="XRRM" evidence="6">
    <location>
        <begin position="196"/>
        <end position="312"/>
    </location>
</feature>
<evidence type="ECO:0000259" key="5">
    <source>
        <dbReference type="PROSITE" id="PS50961"/>
    </source>
</evidence>
<dbReference type="SUPFAM" id="SSF54928">
    <property type="entry name" value="RNA-binding domain, RBD"/>
    <property type="match status" value="1"/>
</dbReference>
<evidence type="ECO:0000313" key="8">
    <source>
        <dbReference type="Proteomes" id="UP000717585"/>
    </source>
</evidence>
<reference evidence="7" key="1">
    <citation type="submission" date="2021-05" db="EMBL/GenBank/DDBJ databases">
        <title>A free-living protist that lacks canonical eukaryotic 1 DNA replication and segregation systems.</title>
        <authorList>
            <person name="Salas-Leiva D.E."/>
            <person name="Tromer E.C."/>
            <person name="Curtis B.A."/>
            <person name="Jerlstrom-Hultqvist J."/>
            <person name="Kolisko M."/>
            <person name="Yi Z."/>
            <person name="Salas-Leiva J.S."/>
            <person name="Gallot-Lavallee L."/>
            <person name="Kops G.J.P.L."/>
            <person name="Archibald J.M."/>
            <person name="Simpson A.G.B."/>
            <person name="Roger A.J."/>
        </authorList>
    </citation>
    <scope>NUCLEOTIDE SEQUENCE</scope>
    <source>
        <strain evidence="7">BICM</strain>
    </source>
</reference>
<dbReference type="PROSITE" id="PS50961">
    <property type="entry name" value="HTH_LA"/>
    <property type="match status" value="1"/>
</dbReference>
<dbReference type="Gene3D" id="3.30.70.330">
    <property type="match status" value="1"/>
</dbReference>